<accession>A0A3R6A769</accession>
<protein>
    <submittedName>
        <fullName evidence="1">DUF4313 domain-containing protein</fullName>
    </submittedName>
</protein>
<dbReference type="RefSeq" id="WP_118591777.1">
    <property type="nucleotide sequence ID" value="NZ_QSFP01000013.1"/>
</dbReference>
<evidence type="ECO:0000313" key="2">
    <source>
        <dbReference type="Proteomes" id="UP000284465"/>
    </source>
</evidence>
<gene>
    <name evidence="1" type="ORF">DW927_12100</name>
</gene>
<dbReference type="Proteomes" id="UP000284465">
    <property type="component" value="Unassembled WGS sequence"/>
</dbReference>
<evidence type="ECO:0000313" key="1">
    <source>
        <dbReference type="EMBL" id="RHA66273.1"/>
    </source>
</evidence>
<dbReference type="AlphaFoldDB" id="A0A3R6A769"/>
<comment type="caution">
    <text evidence="1">The sequence shown here is derived from an EMBL/GenBank/DDBJ whole genome shotgun (WGS) entry which is preliminary data.</text>
</comment>
<dbReference type="EMBL" id="QSFP01000013">
    <property type="protein sequence ID" value="RHA66273.1"/>
    <property type="molecule type" value="Genomic_DNA"/>
</dbReference>
<organism evidence="1 2">
    <name type="scientific">Roseburia intestinalis</name>
    <dbReference type="NCBI Taxonomy" id="166486"/>
    <lineage>
        <taxon>Bacteria</taxon>
        <taxon>Bacillati</taxon>
        <taxon>Bacillota</taxon>
        <taxon>Clostridia</taxon>
        <taxon>Lachnospirales</taxon>
        <taxon>Lachnospiraceae</taxon>
        <taxon>Roseburia</taxon>
    </lineage>
</organism>
<reference evidence="1 2" key="1">
    <citation type="submission" date="2018-08" db="EMBL/GenBank/DDBJ databases">
        <title>A genome reference for cultivated species of the human gut microbiota.</title>
        <authorList>
            <person name="Zou Y."/>
            <person name="Xue W."/>
            <person name="Luo G."/>
        </authorList>
    </citation>
    <scope>NUCLEOTIDE SEQUENCE [LARGE SCALE GENOMIC DNA]</scope>
    <source>
        <strain evidence="1 2">AM43-11</strain>
    </source>
</reference>
<name>A0A3R6A769_9FIRM</name>
<proteinExistence type="predicted"/>
<sequence length="102" mass="11799">MRVSDKQVKFLVETYADMFQRKAVIAYTSDGEYYGDVTINFPKYSLDDGECFLSADCQNLINEMVKNGYLEITGQIKVNYGTYKIGKFTQKFADEFEKGEKR</sequence>